<accession>A0A380BI16</accession>
<dbReference type="Proteomes" id="UP000254069">
    <property type="component" value="Unassembled WGS sequence"/>
</dbReference>
<keyword evidence="2" id="KW-1185">Reference proteome</keyword>
<dbReference type="NCBIfam" id="TIGR03853">
    <property type="entry name" value="matur_matur"/>
    <property type="match status" value="1"/>
</dbReference>
<protein>
    <submittedName>
        <fullName evidence="1">Putative metal-binding protein</fullName>
    </submittedName>
</protein>
<dbReference type="AlphaFoldDB" id="A0A380BI16"/>
<proteinExistence type="predicted"/>
<gene>
    <name evidence="1" type="ORF">NCTC10738_03245</name>
</gene>
<sequence>MNSSVHGHQVLQLLLEQTAPIQRNNLKALMQERFGKDARYHTCSAEGMDADALLNFLAAKGKFIESPQGLSTLESKICHH</sequence>
<dbReference type="EMBL" id="UGYO01000002">
    <property type="protein sequence ID" value="SUJ00903.1"/>
    <property type="molecule type" value="Genomic_DNA"/>
</dbReference>
<evidence type="ECO:0000313" key="2">
    <source>
        <dbReference type="Proteomes" id="UP000254069"/>
    </source>
</evidence>
<evidence type="ECO:0000313" key="1">
    <source>
        <dbReference type="EMBL" id="SUJ00903.1"/>
    </source>
</evidence>
<reference evidence="1 2" key="1">
    <citation type="submission" date="2018-06" db="EMBL/GenBank/DDBJ databases">
        <authorList>
            <consortium name="Pathogen Informatics"/>
            <person name="Doyle S."/>
        </authorList>
    </citation>
    <scope>NUCLEOTIDE SEQUENCE [LARGE SCALE GENOMIC DNA]</scope>
    <source>
        <strain evidence="1 2">NCTC10738</strain>
    </source>
</reference>
<dbReference type="InterPro" id="IPR019620">
    <property type="entry name" value="Metal-bd_prot_put"/>
</dbReference>
<dbReference type="Pfam" id="PF10678">
    <property type="entry name" value="DUF2492"/>
    <property type="match status" value="1"/>
</dbReference>
<dbReference type="RefSeq" id="WP_071239197.1">
    <property type="nucleotide sequence ID" value="NZ_AP024617.1"/>
</dbReference>
<name>A0A380BI16_9GAMM</name>
<organism evidence="1 2">
    <name type="scientific">Shewanella algae</name>
    <dbReference type="NCBI Taxonomy" id="38313"/>
    <lineage>
        <taxon>Bacteria</taxon>
        <taxon>Pseudomonadati</taxon>
        <taxon>Pseudomonadota</taxon>
        <taxon>Gammaproteobacteria</taxon>
        <taxon>Alteromonadales</taxon>
        <taxon>Shewanellaceae</taxon>
        <taxon>Shewanella</taxon>
    </lineage>
</organism>